<dbReference type="AlphaFoldDB" id="A0A517PSV2"/>
<name>A0A517PSV2_9PLAN</name>
<protein>
    <recommendedName>
        <fullName evidence="3">DUF2806 domain-containing protein</fullName>
    </recommendedName>
</protein>
<dbReference type="RefSeq" id="WP_145188308.1">
    <property type="nucleotide sequence ID" value="NZ_CP036266.1"/>
</dbReference>
<dbReference type="Pfam" id="PF10987">
    <property type="entry name" value="DUF2806"/>
    <property type="match status" value="1"/>
</dbReference>
<organism evidence="1 2">
    <name type="scientific">Gimesia chilikensis</name>
    <dbReference type="NCBI Taxonomy" id="2605989"/>
    <lineage>
        <taxon>Bacteria</taxon>
        <taxon>Pseudomonadati</taxon>
        <taxon>Planctomycetota</taxon>
        <taxon>Planctomycetia</taxon>
        <taxon>Planctomycetales</taxon>
        <taxon>Planctomycetaceae</taxon>
        <taxon>Gimesia</taxon>
    </lineage>
</organism>
<dbReference type="Proteomes" id="UP000320421">
    <property type="component" value="Chromosome"/>
</dbReference>
<evidence type="ECO:0000313" key="1">
    <source>
        <dbReference type="EMBL" id="QDT22451.1"/>
    </source>
</evidence>
<proteinExistence type="predicted"/>
<dbReference type="EMBL" id="CP036266">
    <property type="protein sequence ID" value="QDT22451.1"/>
    <property type="molecule type" value="Genomic_DNA"/>
</dbReference>
<evidence type="ECO:0008006" key="3">
    <source>
        <dbReference type="Google" id="ProtNLM"/>
    </source>
</evidence>
<sequence length="310" mass="35138">MSDEIYQISKGLGESASKPLCKLIGAVQSAVGMVYEPTHIRRIAKAESDKLLIMEETQIALSELRERAVARISNTEIRRQENIESIVHNASNNLPEECSEDLVDQDWMADFFDCCKDVGNEQVQSLWGKLLAGEVTEPGTYSRRALNTLKLMSSSEASLFMLISFRIWHLDGWPILLIPSDMSGKWSDSCPFNWSHISTLTDAGLLESDLKNEIHYLDSRKEDYVFDYFGQRFIGRTNPIHNSILSWINFSAIGVELLSLVEKEGGVRDDYYDDCAQYLSVPKWISDDSDACILEIPDEELLQSLNLNRP</sequence>
<keyword evidence="2" id="KW-1185">Reference proteome</keyword>
<evidence type="ECO:0000313" key="2">
    <source>
        <dbReference type="Proteomes" id="UP000320421"/>
    </source>
</evidence>
<dbReference type="OrthoDB" id="305854at2"/>
<gene>
    <name evidence="1" type="ORF">HG66A1_42590</name>
</gene>
<dbReference type="InterPro" id="IPR021254">
    <property type="entry name" value="DUF2806"/>
</dbReference>
<accession>A0A517PSV2</accession>
<reference evidence="1 2" key="1">
    <citation type="submission" date="2019-02" db="EMBL/GenBank/DDBJ databases">
        <title>Deep-cultivation of Planctomycetes and their phenomic and genomic characterization uncovers novel biology.</title>
        <authorList>
            <person name="Wiegand S."/>
            <person name="Jogler M."/>
            <person name="Boedeker C."/>
            <person name="Pinto D."/>
            <person name="Vollmers J."/>
            <person name="Rivas-Marin E."/>
            <person name="Kohn T."/>
            <person name="Peeters S.H."/>
            <person name="Heuer A."/>
            <person name="Rast P."/>
            <person name="Oberbeckmann S."/>
            <person name="Bunk B."/>
            <person name="Jeske O."/>
            <person name="Meyerdierks A."/>
            <person name="Storesund J.E."/>
            <person name="Kallscheuer N."/>
            <person name="Luecker S."/>
            <person name="Lage O.M."/>
            <person name="Pohl T."/>
            <person name="Merkel B.J."/>
            <person name="Hornburger P."/>
            <person name="Mueller R.-W."/>
            <person name="Bruemmer F."/>
            <person name="Labrenz M."/>
            <person name="Spormann A.M."/>
            <person name="Op den Camp H."/>
            <person name="Overmann J."/>
            <person name="Amann R."/>
            <person name="Jetten M.S.M."/>
            <person name="Mascher T."/>
            <person name="Medema M.H."/>
            <person name="Devos D.P."/>
            <person name="Kaster A.-K."/>
            <person name="Ovreas L."/>
            <person name="Rohde M."/>
            <person name="Galperin M.Y."/>
            <person name="Jogler C."/>
        </authorList>
    </citation>
    <scope>NUCLEOTIDE SEQUENCE [LARGE SCALE GENOMIC DNA]</scope>
    <source>
        <strain evidence="1 2">HG66A1</strain>
    </source>
</reference>